<feature type="domain" description="Serpin" evidence="1">
    <location>
        <begin position="64"/>
        <end position="421"/>
    </location>
</feature>
<dbReference type="Gene3D" id="3.30.497.10">
    <property type="entry name" value="Antithrombin, subunit I, domain 2"/>
    <property type="match status" value="1"/>
</dbReference>
<dbReference type="Pfam" id="PF00079">
    <property type="entry name" value="Serpin"/>
    <property type="match status" value="1"/>
</dbReference>
<dbReference type="InterPro" id="IPR023795">
    <property type="entry name" value="Serpin_CS"/>
</dbReference>
<accession>M1P1Z0</accession>
<dbReference type="CDD" id="cd19590">
    <property type="entry name" value="serpin_thermopin-like"/>
    <property type="match status" value="1"/>
</dbReference>
<dbReference type="GO" id="GO:0005615">
    <property type="term" value="C:extracellular space"/>
    <property type="evidence" value="ECO:0007669"/>
    <property type="project" value="InterPro"/>
</dbReference>
<sequence>MFVILVLSASVGLGYALDSYFSTEVQEGVNKSQFLYSNLSREEDPDISQDKLNDLVNGNNQFVFDLYRKISGEEGNLFYSPYSISLALAMTYAGARGETEKQISDVLNFDLAQNDLHTAFNALDQNLGSKEKPENFKLNIANAFWGQENYHFEENYLDTLALNYGAGLGLLNFEKDTEKSRRIINEWVENKTENKIEDLLPKGAIKPSTRAVLTNAIYFLAKWQNPFPESNTKDGDFTLLNGEEIQVPLMFQTSNFRYVEGESYKAVELPYNVQDMSMMVILPEKGHFSGFEKTLSDQKLESIIKNMESREVDLTMPKFEFEKSLNLSKILIDMGMPVAFGGRANFSGMTGDRSLFIDEILHKAFVSVDEKGTEAAAATAVVMTETSVVPTVEMSIDSPFIFLIRDNETDTILFFGRVLNPQV</sequence>
<dbReference type="Gene3D" id="2.30.39.10">
    <property type="entry name" value="Alpha-1-antitrypsin, domain 1"/>
    <property type="match status" value="1"/>
</dbReference>
<dbReference type="InterPro" id="IPR042185">
    <property type="entry name" value="Serpin_sf_2"/>
</dbReference>
<dbReference type="InterPro" id="IPR000215">
    <property type="entry name" value="Serpin_fam"/>
</dbReference>
<dbReference type="EMBL" id="JX684091">
    <property type="protein sequence ID" value="AGF93411.1"/>
    <property type="molecule type" value="Genomic_DNA"/>
</dbReference>
<dbReference type="AlphaFoldDB" id="M1P1Z0"/>
<protein>
    <submittedName>
        <fullName evidence="2">Serpin 1</fullName>
    </submittedName>
</protein>
<dbReference type="InterPro" id="IPR042178">
    <property type="entry name" value="Serpin_sf_1"/>
</dbReference>
<gene>
    <name evidence="2" type="ORF">FLSS-25_0012</name>
</gene>
<reference evidence="2" key="1">
    <citation type="journal article" date="2013" name="Syst. Appl. Microbiol.">
        <title>New insights into the archaeal diversity of a hypersaline microbial mat obtained by a metagenomic approach.</title>
        <authorList>
            <person name="Lopez-Lopez A."/>
            <person name="Richter M."/>
            <person name="Pena A."/>
            <person name="Tamames J."/>
            <person name="Rossello-Mora R."/>
        </authorList>
    </citation>
    <scope>NUCLEOTIDE SEQUENCE</scope>
</reference>
<name>M1P1Z0_9ZZZZ</name>
<dbReference type="PANTHER" id="PTHR11461">
    <property type="entry name" value="SERINE PROTEASE INHIBITOR, SERPIN"/>
    <property type="match status" value="1"/>
</dbReference>
<dbReference type="InterPro" id="IPR023796">
    <property type="entry name" value="Serpin_dom"/>
</dbReference>
<evidence type="ECO:0000313" key="2">
    <source>
        <dbReference type="EMBL" id="AGF93411.1"/>
    </source>
</evidence>
<dbReference type="SMART" id="SM00093">
    <property type="entry name" value="SERPIN"/>
    <property type="match status" value="1"/>
</dbReference>
<evidence type="ECO:0000259" key="1">
    <source>
        <dbReference type="SMART" id="SM00093"/>
    </source>
</evidence>
<dbReference type="PROSITE" id="PS00284">
    <property type="entry name" value="SERPIN"/>
    <property type="match status" value="1"/>
</dbReference>
<dbReference type="PANTHER" id="PTHR11461:SF211">
    <property type="entry name" value="GH10112P-RELATED"/>
    <property type="match status" value="1"/>
</dbReference>
<dbReference type="SUPFAM" id="SSF56574">
    <property type="entry name" value="Serpins"/>
    <property type="match status" value="1"/>
</dbReference>
<organism evidence="2">
    <name type="scientific">uncultured organism</name>
    <dbReference type="NCBI Taxonomy" id="155900"/>
    <lineage>
        <taxon>unclassified sequences</taxon>
        <taxon>environmental samples</taxon>
    </lineage>
</organism>
<dbReference type="InterPro" id="IPR036186">
    <property type="entry name" value="Serpin_sf"/>
</dbReference>
<dbReference type="GO" id="GO:0004867">
    <property type="term" value="F:serine-type endopeptidase inhibitor activity"/>
    <property type="evidence" value="ECO:0007669"/>
    <property type="project" value="InterPro"/>
</dbReference>
<proteinExistence type="predicted"/>